<feature type="region of interest" description="Disordered" evidence="14">
    <location>
        <begin position="1481"/>
        <end position="1543"/>
    </location>
</feature>
<keyword evidence="18" id="KW-1185">Reference proteome</keyword>
<evidence type="ECO:0000256" key="13">
    <source>
        <dbReference type="SAM" id="Coils"/>
    </source>
</evidence>
<feature type="region of interest" description="Disordered" evidence="14">
    <location>
        <begin position="497"/>
        <end position="528"/>
    </location>
</feature>
<feature type="compositionally biased region" description="Acidic residues" evidence="14">
    <location>
        <begin position="1347"/>
        <end position="1362"/>
    </location>
</feature>
<dbReference type="PROSITE" id="PS51042">
    <property type="entry name" value="CUT"/>
    <property type="match status" value="3"/>
</dbReference>
<feature type="domain" description="CUT" evidence="16">
    <location>
        <begin position="344"/>
        <end position="431"/>
    </location>
</feature>
<feature type="region of interest" description="Disordered" evidence="14">
    <location>
        <begin position="666"/>
        <end position="736"/>
    </location>
</feature>
<evidence type="ECO:0000313" key="18">
    <source>
        <dbReference type="Proteomes" id="UP000728032"/>
    </source>
</evidence>
<feature type="compositionally biased region" description="Gly residues" evidence="14">
    <location>
        <begin position="297"/>
        <end position="306"/>
    </location>
</feature>
<feature type="domain" description="Homeobox" evidence="15">
    <location>
        <begin position="1165"/>
        <end position="1225"/>
    </location>
</feature>
<dbReference type="FunFam" id="1.10.260.40:FF:000027">
    <property type="entry name" value="Homeobox protein cut-like"/>
    <property type="match status" value="1"/>
</dbReference>
<accession>A0A7R9L7F6</accession>
<feature type="coiled-coil region" evidence="13">
    <location>
        <begin position="109"/>
        <end position="149"/>
    </location>
</feature>
<dbReference type="SMART" id="SM00389">
    <property type="entry name" value="HOX"/>
    <property type="match status" value="1"/>
</dbReference>
<evidence type="ECO:0000256" key="11">
    <source>
        <dbReference type="RuleBase" id="RU000682"/>
    </source>
</evidence>
<feature type="compositionally biased region" description="Low complexity" evidence="14">
    <location>
        <begin position="307"/>
        <end position="319"/>
    </location>
</feature>
<dbReference type="Gene3D" id="1.10.10.60">
    <property type="entry name" value="Homeodomain-like"/>
    <property type="match status" value="1"/>
</dbReference>
<name>A0A7R9L7F6_9ACAR</name>
<feature type="region of interest" description="Disordered" evidence="14">
    <location>
        <begin position="1328"/>
        <end position="1424"/>
    </location>
</feature>
<evidence type="ECO:0000256" key="9">
    <source>
        <dbReference type="ARBA" id="ARBA00023242"/>
    </source>
</evidence>
<keyword evidence="8 12" id="KW-0804">Transcription</keyword>
<feature type="region of interest" description="Disordered" evidence="14">
    <location>
        <begin position="984"/>
        <end position="1004"/>
    </location>
</feature>
<evidence type="ECO:0000256" key="4">
    <source>
        <dbReference type="ARBA" id="ARBA00023015"/>
    </source>
</evidence>
<feature type="domain" description="CUT" evidence="16">
    <location>
        <begin position="788"/>
        <end position="875"/>
    </location>
</feature>
<dbReference type="InterPro" id="IPR010982">
    <property type="entry name" value="Lambda_DNA-bd_dom_sf"/>
</dbReference>
<evidence type="ECO:0000259" key="15">
    <source>
        <dbReference type="PROSITE" id="PS50071"/>
    </source>
</evidence>
<keyword evidence="6 10" id="KW-0238">DNA-binding</keyword>
<comment type="similarity">
    <text evidence="2 12">Belongs to the CUT homeobox family.</text>
</comment>
<organism evidence="17">
    <name type="scientific">Oppiella nova</name>
    <dbReference type="NCBI Taxonomy" id="334625"/>
    <lineage>
        <taxon>Eukaryota</taxon>
        <taxon>Metazoa</taxon>
        <taxon>Ecdysozoa</taxon>
        <taxon>Arthropoda</taxon>
        <taxon>Chelicerata</taxon>
        <taxon>Arachnida</taxon>
        <taxon>Acari</taxon>
        <taxon>Acariformes</taxon>
        <taxon>Sarcoptiformes</taxon>
        <taxon>Oribatida</taxon>
        <taxon>Brachypylina</taxon>
        <taxon>Oppioidea</taxon>
        <taxon>Oppiidae</taxon>
        <taxon>Oppiella</taxon>
    </lineage>
</organism>
<keyword evidence="3" id="KW-0677">Repeat</keyword>
<dbReference type="PROSITE" id="PS50071">
    <property type="entry name" value="HOMEOBOX_2"/>
    <property type="match status" value="1"/>
</dbReference>
<dbReference type="InterPro" id="IPR001356">
    <property type="entry name" value="HD"/>
</dbReference>
<dbReference type="InterPro" id="IPR009057">
    <property type="entry name" value="Homeodomain-like_sf"/>
</dbReference>
<dbReference type="FunFam" id="1.10.10.60:FF:000298">
    <property type="entry name" value="Homeobox protein cut-like"/>
    <property type="match status" value="1"/>
</dbReference>
<dbReference type="GO" id="GO:0000981">
    <property type="term" value="F:DNA-binding transcription factor activity, RNA polymerase II-specific"/>
    <property type="evidence" value="ECO:0007669"/>
    <property type="project" value="InterPro"/>
</dbReference>
<feature type="region of interest" description="Disordered" evidence="14">
    <location>
        <begin position="239"/>
        <end position="324"/>
    </location>
</feature>
<feature type="DNA-binding region" description="Homeobox" evidence="10">
    <location>
        <begin position="1167"/>
        <end position="1226"/>
    </location>
</feature>
<dbReference type="PANTHER" id="PTHR14043">
    <property type="entry name" value="CCAAT DISPLACEMENT PROTEIN-RELATED"/>
    <property type="match status" value="1"/>
</dbReference>
<evidence type="ECO:0000256" key="2">
    <source>
        <dbReference type="ARBA" id="ARBA00008190"/>
    </source>
</evidence>
<feature type="compositionally biased region" description="Acidic residues" evidence="14">
    <location>
        <begin position="1404"/>
        <end position="1424"/>
    </location>
</feature>
<keyword evidence="7 10" id="KW-0371">Homeobox</keyword>
<keyword evidence="5 13" id="KW-0175">Coiled coil</keyword>
<dbReference type="Proteomes" id="UP000728032">
    <property type="component" value="Unassembled WGS sequence"/>
</dbReference>
<keyword evidence="4 12" id="KW-0805">Transcription regulation</keyword>
<dbReference type="FunFam" id="1.10.260.40:FF:000004">
    <property type="entry name" value="Cut-like homeobox 1a"/>
    <property type="match status" value="1"/>
</dbReference>
<feature type="region of interest" description="Disordered" evidence="14">
    <location>
        <begin position="25"/>
        <end position="57"/>
    </location>
</feature>
<dbReference type="GO" id="GO:0005634">
    <property type="term" value="C:nucleus"/>
    <property type="evidence" value="ECO:0007669"/>
    <property type="project" value="UniProtKB-SubCell"/>
</dbReference>
<dbReference type="InterPro" id="IPR003350">
    <property type="entry name" value="CUT_dom"/>
</dbReference>
<evidence type="ECO:0000313" key="17">
    <source>
        <dbReference type="EMBL" id="CAD7636415.1"/>
    </source>
</evidence>
<keyword evidence="9 10" id="KW-0539">Nucleus</keyword>
<dbReference type="SUPFAM" id="SSF47413">
    <property type="entry name" value="lambda repressor-like DNA-binding domains"/>
    <property type="match status" value="3"/>
</dbReference>
<reference evidence="17" key="1">
    <citation type="submission" date="2020-11" db="EMBL/GenBank/DDBJ databases">
        <authorList>
            <person name="Tran Van P."/>
        </authorList>
    </citation>
    <scope>NUCLEOTIDE SEQUENCE</scope>
</reference>
<evidence type="ECO:0000256" key="12">
    <source>
        <dbReference type="RuleBase" id="RU361129"/>
    </source>
</evidence>
<evidence type="ECO:0000256" key="14">
    <source>
        <dbReference type="SAM" id="MobiDB-lite"/>
    </source>
</evidence>
<dbReference type="OrthoDB" id="10257567at2759"/>
<evidence type="ECO:0000259" key="16">
    <source>
        <dbReference type="PROSITE" id="PS51042"/>
    </source>
</evidence>
<evidence type="ECO:0000256" key="7">
    <source>
        <dbReference type="ARBA" id="ARBA00023155"/>
    </source>
</evidence>
<dbReference type="InterPro" id="IPR017970">
    <property type="entry name" value="Homeobox_CS"/>
</dbReference>
<evidence type="ECO:0000256" key="6">
    <source>
        <dbReference type="ARBA" id="ARBA00023125"/>
    </source>
</evidence>
<evidence type="ECO:0000256" key="5">
    <source>
        <dbReference type="ARBA" id="ARBA00023054"/>
    </source>
</evidence>
<feature type="compositionally biased region" description="Low complexity" evidence="14">
    <location>
        <begin position="994"/>
        <end position="1004"/>
    </location>
</feature>
<feature type="compositionally biased region" description="Basic and acidic residues" evidence="14">
    <location>
        <begin position="1481"/>
        <end position="1504"/>
    </location>
</feature>
<dbReference type="Pfam" id="PF02376">
    <property type="entry name" value="CUT"/>
    <property type="match status" value="3"/>
</dbReference>
<dbReference type="SUPFAM" id="SSF46689">
    <property type="entry name" value="Homeodomain-like"/>
    <property type="match status" value="1"/>
</dbReference>
<evidence type="ECO:0000256" key="8">
    <source>
        <dbReference type="ARBA" id="ARBA00023163"/>
    </source>
</evidence>
<dbReference type="EMBL" id="OC914830">
    <property type="protein sequence ID" value="CAD7636415.1"/>
    <property type="molecule type" value="Genomic_DNA"/>
</dbReference>
<dbReference type="PANTHER" id="PTHR14043:SF2">
    <property type="entry name" value="HOMEOBOX PROTEIN CUT"/>
    <property type="match status" value="1"/>
</dbReference>
<feature type="compositionally biased region" description="Low complexity" evidence="14">
    <location>
        <begin position="270"/>
        <end position="281"/>
    </location>
</feature>
<evidence type="ECO:0000256" key="1">
    <source>
        <dbReference type="ARBA" id="ARBA00004123"/>
    </source>
</evidence>
<gene>
    <name evidence="17" type="ORF">ONB1V03_LOCUS167</name>
</gene>
<comment type="subcellular location">
    <subcellularLocation>
        <location evidence="1 10 11">Nucleus</location>
    </subcellularLocation>
</comment>
<feature type="domain" description="CUT" evidence="16">
    <location>
        <begin position="1017"/>
        <end position="1104"/>
    </location>
</feature>
<feature type="compositionally biased region" description="Polar residues" evidence="14">
    <location>
        <begin position="244"/>
        <end position="255"/>
    </location>
</feature>
<dbReference type="EMBL" id="CAJPVJ010000005">
    <property type="protein sequence ID" value="CAG2157017.1"/>
    <property type="molecule type" value="Genomic_DNA"/>
</dbReference>
<dbReference type="SMART" id="SM01109">
    <property type="entry name" value="CUT"/>
    <property type="match status" value="3"/>
</dbReference>
<feature type="compositionally biased region" description="Acidic residues" evidence="14">
    <location>
        <begin position="1505"/>
        <end position="1521"/>
    </location>
</feature>
<dbReference type="Pfam" id="PF00046">
    <property type="entry name" value="Homeodomain"/>
    <property type="match status" value="1"/>
</dbReference>
<feature type="compositionally biased region" description="Polar residues" evidence="14">
    <location>
        <begin position="727"/>
        <end position="736"/>
    </location>
</feature>
<dbReference type="CDD" id="cd00086">
    <property type="entry name" value="homeodomain"/>
    <property type="match status" value="1"/>
</dbReference>
<evidence type="ECO:0000256" key="10">
    <source>
        <dbReference type="PROSITE-ProRule" id="PRU00108"/>
    </source>
</evidence>
<protein>
    <recommendedName>
        <fullName evidence="12">Homeobox protein cut-like</fullName>
    </recommendedName>
</protein>
<dbReference type="PROSITE" id="PS00027">
    <property type="entry name" value="HOMEOBOX_1"/>
    <property type="match status" value="1"/>
</dbReference>
<feature type="compositionally biased region" description="Basic and acidic residues" evidence="14">
    <location>
        <begin position="507"/>
        <end position="517"/>
    </location>
</feature>
<dbReference type="GO" id="GO:0000977">
    <property type="term" value="F:RNA polymerase II transcription regulatory region sequence-specific DNA binding"/>
    <property type="evidence" value="ECO:0007669"/>
    <property type="project" value="TreeGrafter"/>
</dbReference>
<sequence>MVAVVSGLLTFHNIGCMRAKDRSSVKTNEDNVSINMKKSESDDNSNHSTATIEGPTNALCLTTSTTTSLPENRENRLTVKEKEISRLVDDIHRLQSTIITLKETTAAQITQLEEILTQKNKIIKHLEEKLEKQRDYEEIKRELLALRAELGQIGSTALRDHKPFEMYLLEKTKALQTENVALKAANQELGHSLPRHLIPPFMPPYQSLGNVETFGSMLGEEIVNSYAKAFKHREALLAAHQHSADQNSSNQATGSPSPPPTSNDEADAKSTGSVGTPTSTSAIMDRCNDEPAMNHRSGGGGGGGGSPASIDISISGAGSLNTRGSPEVSIGAQYDKLQQQLRVNVEKYMNETLNTLNISRCVRELLSVHNIGQRLFAKYVLGLSQGTVSELLSKPKPWDKLTEKGRDSYRKMHAWAADDRCIYFLKGMVPRKGDYLTKNCKEATTYKQEDPAAEERIAQILSEAQRAMVSPNKNGSRGGATPLLNGDAIQIKCEKYIDSQNDANSDTSDREDKRDVRSPSLASSLYGRGSAADNARRVLRKFENDDIPQDMVARIYQEELAKLIGQQVEEGFRHPQSYDRTQDEVRQALAIYHQELSRLTQMASAGGAGGGRSHSPSVANSELFARFTAASAAAAAGLVNGSNYLSLPHLLDPSSLPLDVRMRAEKQTNGGGGTREPRDAFGSSSSSSETDARHSSAFSLVRPKPDIGSGHNKPYSSTPPMGGGPQNGSILNHSNSVDMNSVEDLSSAASPLQRMQSITNSLLSQSAIPSVPNTPNRPAKAVLPPITQQQFDQYNNLNTEDIVKRVKEQLSQYSISQRLFGESVLGLSQGSVSDLLARPKPWHMLTQKGREPFIRMKMFLEDENAIHKLVASQYKIAPEKLMRTGSFVAGPTGPAISPAVTPRHESINPVSINSGSSIAAIKSTGFKAQEMSPVKASDTCRQSISPGFSDTAGHRSSTSTPEHHIIGSAATAIHSSLSTSNAISSSRRLNQPLSTHTNSNYSRSTSSSLAYIQPSVYEMAALTTDLDTQSITTKIKETLMAHNIGQKIFGEVVLGLSQGSVSELLSKPKPWHMLSIKGREPFIRMQLWLNDSHNIEKLQTLKNERREANKRRRTHLEDAIGGIKPMADNIYNFSNFNSSPNSLSHSSSKALMGGGGGGRTAYGSPAAKKARILFSEEQKEALRVAFSMDPYPSTTTIEFLATELNLSLRTITNWFHNHRMRLKQISSAGDDNNGSNAGSQLPYNIGRDGVNFDPIQFRLLLSQRLADIRVHSASGGVGGLSPSHRSKYSSLYATSPVGSHLYANTNSCSSPGSSLPEDEMGTLDLSMTTSHQQHSKDLNRHSMSLNDDSDGLSDASGDESVELDLSKTSRPIGSSRRKPQHVTSSSSRRKPAQPQWVDPGLEFSGDEDDDYDGISDDMMDDEDDDDAYDLVQRRDEVINGVCVRQPTEADLMRKRRRGSLDYDNDSTVRVEPTAAFAEHNFRTKSDAKNNGNERENNIKRLEKSLEEDEEGWDDDDMDEDEVRPVSAKISGINDDNVLEECVQ</sequence>
<proteinExistence type="inferred from homology"/>
<dbReference type="GO" id="GO:0030154">
    <property type="term" value="P:cell differentiation"/>
    <property type="evidence" value="ECO:0007669"/>
    <property type="project" value="UniProtKB-ARBA"/>
</dbReference>
<evidence type="ECO:0000256" key="3">
    <source>
        <dbReference type="ARBA" id="ARBA00022737"/>
    </source>
</evidence>
<dbReference type="Gene3D" id="1.10.260.40">
    <property type="entry name" value="lambda repressor-like DNA-binding domains"/>
    <property type="match status" value="3"/>
</dbReference>